<dbReference type="CDD" id="cd01949">
    <property type="entry name" value="GGDEF"/>
    <property type="match status" value="1"/>
</dbReference>
<dbReference type="PANTHER" id="PTHR45138">
    <property type="entry name" value="REGULATORY COMPONENTS OF SENSORY TRANSDUCTION SYSTEM"/>
    <property type="match status" value="1"/>
</dbReference>
<sequence length="272" mass="30742">MDQAIVKAASQECKSAIDTLEIVTPSIYASIFSEIAKKYGIDPKTLTEVAERSLVMQIEKLLDLNKKSSEQVTHLDKASKKALDAMQAHDETLLRESISETEALRQEIERLKESVYTDSLTKTWNRKWVDANLLDENGHFKKACILAIVDLNYFKQINDTLGHIAGDKVLKYISSHLKSLGIPVVRYGGDEFLLLFDTEESAEKAEKRMHLCRELLLKKTLKFNGHSFKTSFSYGIHACKEGESFSDALEAADKQMYDDKEAIKKRVSAPFS</sequence>
<name>A0ABM8FK96_9BACT</name>
<dbReference type="InterPro" id="IPR000160">
    <property type="entry name" value="GGDEF_dom"/>
</dbReference>
<keyword evidence="4" id="KW-1185">Reference proteome</keyword>
<evidence type="ECO:0000313" key="4">
    <source>
        <dbReference type="Proteomes" id="UP001321445"/>
    </source>
</evidence>
<gene>
    <name evidence="3" type="ORF">HCR_10460</name>
</gene>
<evidence type="ECO:0000259" key="2">
    <source>
        <dbReference type="PROSITE" id="PS50887"/>
    </source>
</evidence>
<dbReference type="InterPro" id="IPR029787">
    <property type="entry name" value="Nucleotide_cyclase"/>
</dbReference>
<reference evidence="3 4" key="1">
    <citation type="submission" date="2023-03" db="EMBL/GenBank/DDBJ databases">
        <title>Description of Hydrogenimonas sp. ISO32.</title>
        <authorList>
            <person name="Mino S."/>
            <person name="Fukazawa S."/>
            <person name="Sawabe T."/>
        </authorList>
    </citation>
    <scope>NUCLEOTIDE SEQUENCE [LARGE SCALE GENOMIC DNA]</scope>
    <source>
        <strain evidence="3 4">ISO32</strain>
    </source>
</reference>
<dbReference type="InterPro" id="IPR043128">
    <property type="entry name" value="Rev_trsase/Diguanyl_cyclase"/>
</dbReference>
<evidence type="ECO:0000313" key="3">
    <source>
        <dbReference type="EMBL" id="BDY12734.1"/>
    </source>
</evidence>
<dbReference type="PANTHER" id="PTHR45138:SF6">
    <property type="entry name" value="DIGUANYLATE CYCLASE DGCN"/>
    <property type="match status" value="1"/>
</dbReference>
<dbReference type="SMART" id="SM00267">
    <property type="entry name" value="GGDEF"/>
    <property type="match status" value="1"/>
</dbReference>
<dbReference type="Proteomes" id="UP001321445">
    <property type="component" value="Chromosome"/>
</dbReference>
<organism evidence="3 4">
    <name type="scientific">Hydrogenimonas cancrithermarum</name>
    <dbReference type="NCBI Taxonomy" id="2993563"/>
    <lineage>
        <taxon>Bacteria</taxon>
        <taxon>Pseudomonadati</taxon>
        <taxon>Campylobacterota</taxon>
        <taxon>Epsilonproteobacteria</taxon>
        <taxon>Campylobacterales</taxon>
        <taxon>Hydrogenimonadaceae</taxon>
        <taxon>Hydrogenimonas</taxon>
    </lineage>
</organism>
<accession>A0ABM8FK96</accession>
<evidence type="ECO:0000256" key="1">
    <source>
        <dbReference type="ARBA" id="ARBA00012528"/>
    </source>
</evidence>
<dbReference type="SUPFAM" id="SSF55073">
    <property type="entry name" value="Nucleotide cyclase"/>
    <property type="match status" value="1"/>
</dbReference>
<dbReference type="EC" id="2.7.7.65" evidence="1"/>
<feature type="domain" description="GGDEF" evidence="2">
    <location>
        <begin position="142"/>
        <end position="272"/>
    </location>
</feature>
<dbReference type="Pfam" id="PF00990">
    <property type="entry name" value="GGDEF"/>
    <property type="match status" value="1"/>
</dbReference>
<dbReference type="PROSITE" id="PS50887">
    <property type="entry name" value="GGDEF"/>
    <property type="match status" value="1"/>
</dbReference>
<proteinExistence type="predicted"/>
<dbReference type="Gene3D" id="3.30.70.270">
    <property type="match status" value="1"/>
</dbReference>
<dbReference type="InterPro" id="IPR050469">
    <property type="entry name" value="Diguanylate_Cyclase"/>
</dbReference>
<dbReference type="NCBIfam" id="TIGR00254">
    <property type="entry name" value="GGDEF"/>
    <property type="match status" value="1"/>
</dbReference>
<dbReference type="EMBL" id="AP027370">
    <property type="protein sequence ID" value="BDY12734.1"/>
    <property type="molecule type" value="Genomic_DNA"/>
</dbReference>
<dbReference type="RefSeq" id="WP_286337913.1">
    <property type="nucleotide sequence ID" value="NZ_AP027370.1"/>
</dbReference>
<protein>
    <recommendedName>
        <fullName evidence="1">diguanylate cyclase</fullName>
        <ecNumber evidence="1">2.7.7.65</ecNumber>
    </recommendedName>
</protein>